<comment type="similarity">
    <text evidence="1">Belongs to the glycosyl hydrolase 39 family.</text>
</comment>
<keyword evidence="2" id="KW-0378">Hydrolase</keyword>
<comment type="caution">
    <text evidence="9">The sequence shown here is derived from an EMBL/GenBank/DDBJ whole genome shotgun (WGS) entry which is preliminary data.</text>
</comment>
<dbReference type="GO" id="GO:0043565">
    <property type="term" value="F:sequence-specific DNA binding"/>
    <property type="evidence" value="ECO:0007669"/>
    <property type="project" value="InterPro"/>
</dbReference>
<dbReference type="SUPFAM" id="SSF51445">
    <property type="entry name" value="(Trans)glycosidases"/>
    <property type="match status" value="1"/>
</dbReference>
<dbReference type="InterPro" id="IPR049166">
    <property type="entry name" value="GH39_cat"/>
</dbReference>
<dbReference type="SMART" id="SM00342">
    <property type="entry name" value="HTH_ARAC"/>
    <property type="match status" value="1"/>
</dbReference>
<evidence type="ECO:0000256" key="4">
    <source>
        <dbReference type="ARBA" id="ARBA00023125"/>
    </source>
</evidence>
<feature type="active site" description="Proton donor" evidence="7">
    <location>
        <position position="466"/>
    </location>
</feature>
<accession>A0A7W8HDY6</accession>
<keyword evidence="5" id="KW-0804">Transcription</keyword>
<dbReference type="InterPro" id="IPR018060">
    <property type="entry name" value="HTH_AraC"/>
</dbReference>
<evidence type="ECO:0000313" key="9">
    <source>
        <dbReference type="EMBL" id="MBB5265917.1"/>
    </source>
</evidence>
<dbReference type="GO" id="GO:0003700">
    <property type="term" value="F:DNA-binding transcription factor activity"/>
    <property type="evidence" value="ECO:0007669"/>
    <property type="project" value="InterPro"/>
</dbReference>
<dbReference type="AlphaFoldDB" id="A0A7W8HDY6"/>
<evidence type="ECO:0000256" key="5">
    <source>
        <dbReference type="ARBA" id="ARBA00023163"/>
    </source>
</evidence>
<feature type="domain" description="HTH araC/xylS-type" evidence="8">
    <location>
        <begin position="169"/>
        <end position="267"/>
    </location>
</feature>
<dbReference type="Gene3D" id="3.20.20.80">
    <property type="entry name" value="Glycosidases"/>
    <property type="match status" value="1"/>
</dbReference>
<proteinExistence type="inferred from homology"/>
<evidence type="ECO:0000256" key="1">
    <source>
        <dbReference type="ARBA" id="ARBA00008875"/>
    </source>
</evidence>
<dbReference type="PANTHER" id="PTHR46796">
    <property type="entry name" value="HTH-TYPE TRANSCRIPTIONAL ACTIVATOR RHAS-RELATED"/>
    <property type="match status" value="1"/>
</dbReference>
<keyword evidence="6" id="KW-0326">Glycosidase</keyword>
<dbReference type="InterPro" id="IPR017853">
    <property type="entry name" value="GH"/>
</dbReference>
<keyword evidence="10" id="KW-1185">Reference proteome</keyword>
<dbReference type="Gene3D" id="1.10.10.60">
    <property type="entry name" value="Homeodomain-like"/>
    <property type="match status" value="2"/>
</dbReference>
<evidence type="ECO:0000256" key="3">
    <source>
        <dbReference type="ARBA" id="ARBA00023015"/>
    </source>
</evidence>
<dbReference type="SUPFAM" id="SSF46689">
    <property type="entry name" value="Homeodomain-like"/>
    <property type="match status" value="2"/>
</dbReference>
<dbReference type="Pfam" id="PF01229">
    <property type="entry name" value="Glyco_hydro_39"/>
    <property type="match status" value="1"/>
</dbReference>
<dbReference type="PRINTS" id="PR00745">
    <property type="entry name" value="GLHYDRLASE39"/>
</dbReference>
<protein>
    <submittedName>
        <fullName evidence="9">Beta-xylosidase/AraC-like DNA-binding protein</fullName>
    </submittedName>
</protein>
<dbReference type="Gene3D" id="2.60.40.1500">
    <property type="entry name" value="Glycosyl hydrolase domain, family 39"/>
    <property type="match status" value="1"/>
</dbReference>
<dbReference type="SUPFAM" id="SSF51011">
    <property type="entry name" value="Glycosyl hydrolase domain"/>
    <property type="match status" value="1"/>
</dbReference>
<sequence length="814" mass="93303">MKNIHTTAPIEKIYTGIITSQAKLYNNTYSFLSLLDGEMTLTRDGQALRGSGGTVFFLPPGSEAELTTEDSAIFFIVSFDYLFTENLLGYHAYEKIALDGIPRRPGGDSSLIQYLAAVASIYLDESNKSPLALGACALSFFHYLGLYYIEEAQSQRSRQLSPRQYAHLTKMKEYIHTHYTQPITLSDLATQFDMTPQYTATFFKNTAGETVLEYLAKIRLNKAADYILYSDETPFYIAAATGFPNLNAFIKAFSGRFQMTPDQWRQIHPKPEFKVTLGNILWFQPDNLAKDYIDNYVPLRPVSPIVSNERGEAKTYKITVTQGEFFSPPWTYLINLGYVQSFSHGDYRRQLSSIQNTIHFTYGRILRPFDIVTPITVDGQQLYDFSKIFRVLDFLKEIQLLPFIELGNKRGKININSWERIDFKVREDSADYYEDLFKILPAFLCQCINRYGMEAVGQWCFELWTEHSDMDSDLVSPSVYAQYFSRVYTIIKQIIPQCRVGGPGYNTYAPLSHFEQIMSEVSASGALPDFISAYIYPYVLKDSEEITTVGAETPILSPDPEIYKRRLLKVHDFCQTYYPQIPDLIITEYGCEVSSRNFINDSIYQATFIAKFNLDGFSLAHGFGYWLLSDISLEYRDSNQILFGGNGLVNRNGIYKPGFHTFRFLTGLGNRMIASGPEYIMTRLGNGQLSLLVYNYAHLREDFCQNNTSYASLKNPTAVFFPMEPRDIIFTLEKLPPGNWRIRHYTINNDHGNLLNEWIRLGAPENLSRSDIDYLQAVSWPHQEMYYKETEGTLEISCHLAPQEVGLYIIEHII</sequence>
<dbReference type="Pfam" id="PF12833">
    <property type="entry name" value="HTH_18"/>
    <property type="match status" value="1"/>
</dbReference>
<gene>
    <name evidence="9" type="ORF">HNP82_003068</name>
</gene>
<reference evidence="9 10" key="1">
    <citation type="submission" date="2020-08" db="EMBL/GenBank/DDBJ databases">
        <title>Genomic Encyclopedia of Type Strains, Phase IV (KMG-IV): sequencing the most valuable type-strain genomes for metagenomic binning, comparative biology and taxonomic classification.</title>
        <authorList>
            <person name="Goeker M."/>
        </authorList>
    </citation>
    <scope>NUCLEOTIDE SEQUENCE [LARGE SCALE GENOMIC DNA]</scope>
    <source>
        <strain evidence="9 10">DSM 106146</strain>
    </source>
</reference>
<organism evidence="9 10">
    <name type="scientific">Catenibacillus scindens</name>
    <dbReference type="NCBI Taxonomy" id="673271"/>
    <lineage>
        <taxon>Bacteria</taxon>
        <taxon>Bacillati</taxon>
        <taxon>Bacillota</taxon>
        <taxon>Clostridia</taxon>
        <taxon>Lachnospirales</taxon>
        <taxon>Lachnospiraceae</taxon>
        <taxon>Catenibacillus</taxon>
    </lineage>
</organism>
<evidence type="ECO:0000256" key="2">
    <source>
        <dbReference type="ARBA" id="ARBA00022801"/>
    </source>
</evidence>
<keyword evidence="3" id="KW-0805">Transcription regulation</keyword>
<evidence type="ECO:0000259" key="8">
    <source>
        <dbReference type="PROSITE" id="PS01124"/>
    </source>
</evidence>
<dbReference type="PROSITE" id="PS01124">
    <property type="entry name" value="HTH_ARAC_FAMILY_2"/>
    <property type="match status" value="1"/>
</dbReference>
<dbReference type="InterPro" id="IPR000514">
    <property type="entry name" value="Glyco_hydro_39"/>
</dbReference>
<dbReference type="GO" id="GO:0005975">
    <property type="term" value="P:carbohydrate metabolic process"/>
    <property type="evidence" value="ECO:0007669"/>
    <property type="project" value="InterPro"/>
</dbReference>
<evidence type="ECO:0000256" key="6">
    <source>
        <dbReference type="ARBA" id="ARBA00023295"/>
    </source>
</evidence>
<evidence type="ECO:0000256" key="7">
    <source>
        <dbReference type="PIRSR" id="PIRSR600514-1"/>
    </source>
</evidence>
<dbReference type="Proteomes" id="UP000543642">
    <property type="component" value="Unassembled WGS sequence"/>
</dbReference>
<dbReference type="EMBL" id="JACHFW010000016">
    <property type="protein sequence ID" value="MBB5265917.1"/>
    <property type="molecule type" value="Genomic_DNA"/>
</dbReference>
<dbReference type="RefSeq" id="WP_183776097.1">
    <property type="nucleotide sequence ID" value="NZ_JACHFW010000016.1"/>
</dbReference>
<evidence type="ECO:0000313" key="10">
    <source>
        <dbReference type="Proteomes" id="UP000543642"/>
    </source>
</evidence>
<dbReference type="GO" id="GO:0004553">
    <property type="term" value="F:hydrolase activity, hydrolyzing O-glycosyl compounds"/>
    <property type="evidence" value="ECO:0007669"/>
    <property type="project" value="InterPro"/>
</dbReference>
<name>A0A7W8HDY6_9FIRM</name>
<keyword evidence="4 9" id="KW-0238">DNA-binding</keyword>
<dbReference type="InterPro" id="IPR050204">
    <property type="entry name" value="AraC_XylS_family_regulators"/>
</dbReference>
<dbReference type="InterPro" id="IPR009057">
    <property type="entry name" value="Homeodomain-like_sf"/>
</dbReference>